<dbReference type="HAMAP" id="MF_00213">
    <property type="entry name" value="HypA_HybF"/>
    <property type="match status" value="1"/>
</dbReference>
<reference evidence="6 7" key="1">
    <citation type="submission" date="2018-06" db="EMBL/GenBank/DDBJ databases">
        <title>Actinomadura craniellae sp. nov. isolated from marine sponge Craniella sp.</title>
        <authorList>
            <person name="Li L."/>
            <person name="Xu Q.H."/>
            <person name="Lin H.W."/>
            <person name="Lu Y.H."/>
        </authorList>
    </citation>
    <scope>NUCLEOTIDE SEQUENCE [LARGE SCALE GENOMIC DNA]</scope>
    <source>
        <strain evidence="6 7">LHW63021</strain>
    </source>
</reference>
<name>A0A365H9D2_9ACTN</name>
<dbReference type="OrthoDB" id="288014at2"/>
<dbReference type="PIRSF" id="PIRSF004761">
    <property type="entry name" value="Hydrgn_mat_HypA"/>
    <property type="match status" value="1"/>
</dbReference>
<comment type="function">
    <text evidence="5">Involved in the maturation of [NiFe] hydrogenases. Required for nickel insertion into the metal center of the hydrogenase.</text>
</comment>
<accession>A0A365H9D2</accession>
<feature type="binding site" evidence="5">
    <location>
        <position position="70"/>
    </location>
    <ligand>
        <name>Zn(2+)</name>
        <dbReference type="ChEBI" id="CHEBI:29105"/>
    </ligand>
</feature>
<dbReference type="GO" id="GO:0016151">
    <property type="term" value="F:nickel cation binding"/>
    <property type="evidence" value="ECO:0007669"/>
    <property type="project" value="UniProtKB-UniRule"/>
</dbReference>
<sequence length="121" mass="12275">MHELGICEPLVTAVEESAAGRTVTGVRVRVGALHAVAPDAFDQAFTVAARGTVAEGAEIDLVVVPALVCCAECGARTEAAEPHPACPVCGSSNAEVSGGDDLVLESIRVREVAADVPGDPR</sequence>
<keyword evidence="4 5" id="KW-0862">Zinc</keyword>
<evidence type="ECO:0000256" key="5">
    <source>
        <dbReference type="HAMAP-Rule" id="MF_00213"/>
    </source>
</evidence>
<evidence type="ECO:0000256" key="3">
    <source>
        <dbReference type="ARBA" id="ARBA00022723"/>
    </source>
</evidence>
<organism evidence="6 7">
    <name type="scientific">Actinomadura craniellae</name>
    <dbReference type="NCBI Taxonomy" id="2231787"/>
    <lineage>
        <taxon>Bacteria</taxon>
        <taxon>Bacillati</taxon>
        <taxon>Actinomycetota</taxon>
        <taxon>Actinomycetes</taxon>
        <taxon>Streptosporangiales</taxon>
        <taxon>Thermomonosporaceae</taxon>
        <taxon>Actinomadura</taxon>
    </lineage>
</organism>
<feature type="binding site" evidence="5">
    <location>
        <position position="73"/>
    </location>
    <ligand>
        <name>Zn(2+)</name>
        <dbReference type="ChEBI" id="CHEBI:29105"/>
    </ligand>
</feature>
<feature type="binding site" evidence="5">
    <location>
        <position position="89"/>
    </location>
    <ligand>
        <name>Zn(2+)</name>
        <dbReference type="ChEBI" id="CHEBI:29105"/>
    </ligand>
</feature>
<evidence type="ECO:0000313" key="6">
    <source>
        <dbReference type="EMBL" id="RAY15705.1"/>
    </source>
</evidence>
<dbReference type="AlphaFoldDB" id="A0A365H9D2"/>
<dbReference type="RefSeq" id="WP_111864218.1">
    <property type="nucleotide sequence ID" value="NZ_QLYX01000003.1"/>
</dbReference>
<comment type="caution">
    <text evidence="6">The sequence shown here is derived from an EMBL/GenBank/DDBJ whole genome shotgun (WGS) entry which is preliminary data.</text>
</comment>
<keyword evidence="7" id="KW-1185">Reference proteome</keyword>
<protein>
    <recommendedName>
        <fullName evidence="5">Hydrogenase maturation factor HypA</fullName>
    </recommendedName>
</protein>
<dbReference type="Pfam" id="PF01155">
    <property type="entry name" value="HypA"/>
    <property type="match status" value="1"/>
</dbReference>
<dbReference type="Gene3D" id="3.30.2320.80">
    <property type="match status" value="1"/>
</dbReference>
<dbReference type="PROSITE" id="PS01249">
    <property type="entry name" value="HYPA"/>
    <property type="match status" value="1"/>
</dbReference>
<dbReference type="InterPro" id="IPR000688">
    <property type="entry name" value="HypA/HybF"/>
</dbReference>
<keyword evidence="2 5" id="KW-0533">Nickel</keyword>
<feature type="binding site" evidence="5">
    <location>
        <position position="2"/>
    </location>
    <ligand>
        <name>Ni(2+)</name>
        <dbReference type="ChEBI" id="CHEBI:49786"/>
    </ligand>
</feature>
<evidence type="ECO:0000256" key="1">
    <source>
        <dbReference type="ARBA" id="ARBA00010748"/>
    </source>
</evidence>
<dbReference type="GO" id="GO:0008270">
    <property type="term" value="F:zinc ion binding"/>
    <property type="evidence" value="ECO:0007669"/>
    <property type="project" value="UniProtKB-UniRule"/>
</dbReference>
<evidence type="ECO:0000313" key="7">
    <source>
        <dbReference type="Proteomes" id="UP000251891"/>
    </source>
</evidence>
<dbReference type="Proteomes" id="UP000251891">
    <property type="component" value="Unassembled WGS sequence"/>
</dbReference>
<evidence type="ECO:0000256" key="2">
    <source>
        <dbReference type="ARBA" id="ARBA00022596"/>
    </source>
</evidence>
<dbReference type="EMBL" id="QLYX01000003">
    <property type="protein sequence ID" value="RAY15705.1"/>
    <property type="molecule type" value="Genomic_DNA"/>
</dbReference>
<evidence type="ECO:0000256" key="4">
    <source>
        <dbReference type="ARBA" id="ARBA00022833"/>
    </source>
</evidence>
<feature type="binding site" evidence="5">
    <location>
        <position position="86"/>
    </location>
    <ligand>
        <name>Zn(2+)</name>
        <dbReference type="ChEBI" id="CHEBI:29105"/>
    </ligand>
</feature>
<dbReference type="PANTHER" id="PTHR34535">
    <property type="entry name" value="HYDROGENASE MATURATION FACTOR HYPA"/>
    <property type="match status" value="1"/>
</dbReference>
<comment type="similarity">
    <text evidence="1 5">Belongs to the HypA/HybF family.</text>
</comment>
<dbReference type="GO" id="GO:0051604">
    <property type="term" value="P:protein maturation"/>
    <property type="evidence" value="ECO:0007669"/>
    <property type="project" value="InterPro"/>
</dbReference>
<dbReference type="PANTHER" id="PTHR34535:SF3">
    <property type="entry name" value="HYDROGENASE MATURATION FACTOR HYPA"/>
    <property type="match status" value="1"/>
</dbReference>
<dbReference type="InterPro" id="IPR020538">
    <property type="entry name" value="Hydgase_Ni_incorp_HypA/HybF_CS"/>
</dbReference>
<proteinExistence type="inferred from homology"/>
<keyword evidence="3 5" id="KW-0479">Metal-binding</keyword>
<gene>
    <name evidence="5" type="primary">hypA</name>
    <name evidence="6" type="ORF">DPM19_07940</name>
</gene>